<keyword evidence="5" id="KW-0963">Cytoplasm</keyword>
<keyword evidence="13" id="KW-1185">Reference proteome</keyword>
<evidence type="ECO:0000313" key="12">
    <source>
        <dbReference type="EMBL" id="KOS14895.1"/>
    </source>
</evidence>
<evidence type="ECO:0000259" key="11">
    <source>
        <dbReference type="PROSITE" id="PS51061"/>
    </source>
</evidence>
<dbReference type="InterPro" id="IPR051189">
    <property type="entry name" value="Splicing_assoc_domain"/>
</dbReference>
<feature type="region of interest" description="Disordered" evidence="9">
    <location>
        <begin position="54"/>
        <end position="115"/>
    </location>
</feature>
<dbReference type="InterPro" id="IPR034082">
    <property type="entry name" value="R3H_G-patch"/>
</dbReference>
<dbReference type="SMART" id="SM00393">
    <property type="entry name" value="R3H"/>
    <property type="match status" value="1"/>
</dbReference>
<dbReference type="EMBL" id="LGAV01000003">
    <property type="protein sequence ID" value="KOS14895.1"/>
    <property type="molecule type" value="Genomic_DNA"/>
</dbReference>
<dbReference type="SMART" id="SM00443">
    <property type="entry name" value="G_patch"/>
    <property type="match status" value="1"/>
</dbReference>
<dbReference type="Pfam" id="PF01585">
    <property type="entry name" value="G-patch"/>
    <property type="match status" value="1"/>
</dbReference>
<organism evidence="12 13">
    <name type="scientific">Malassezia pachydermatis</name>
    <dbReference type="NCBI Taxonomy" id="77020"/>
    <lineage>
        <taxon>Eukaryota</taxon>
        <taxon>Fungi</taxon>
        <taxon>Dikarya</taxon>
        <taxon>Basidiomycota</taxon>
        <taxon>Ustilaginomycotina</taxon>
        <taxon>Malasseziomycetes</taxon>
        <taxon>Malasseziales</taxon>
        <taxon>Malasseziaceae</taxon>
        <taxon>Malassezia</taxon>
    </lineage>
</organism>
<dbReference type="PROSITE" id="PS50174">
    <property type="entry name" value="G_PATCH"/>
    <property type="match status" value="1"/>
</dbReference>
<dbReference type="GO" id="GO:0003676">
    <property type="term" value="F:nucleic acid binding"/>
    <property type="evidence" value="ECO:0007669"/>
    <property type="project" value="UniProtKB-UniRule"/>
</dbReference>
<comment type="similarity">
    <text evidence="3">Belongs to the SQS1 family.</text>
</comment>
<dbReference type="SUPFAM" id="SSF82708">
    <property type="entry name" value="R3H domain"/>
    <property type="match status" value="1"/>
</dbReference>
<feature type="compositionally biased region" description="Basic and acidic residues" evidence="9">
    <location>
        <begin position="106"/>
        <end position="115"/>
    </location>
</feature>
<keyword evidence="8" id="KW-0539">Nucleus</keyword>
<evidence type="ECO:0000256" key="9">
    <source>
        <dbReference type="SAM" id="MobiDB-lite"/>
    </source>
</evidence>
<evidence type="ECO:0000256" key="8">
    <source>
        <dbReference type="ARBA" id="ARBA00023242"/>
    </source>
</evidence>
<evidence type="ECO:0000256" key="1">
    <source>
        <dbReference type="ARBA" id="ARBA00004123"/>
    </source>
</evidence>
<dbReference type="GO" id="GO:0006397">
    <property type="term" value="P:mRNA processing"/>
    <property type="evidence" value="ECO:0007669"/>
    <property type="project" value="UniProtKB-KW"/>
</dbReference>
<dbReference type="InterPro" id="IPR036867">
    <property type="entry name" value="R3H_dom_sf"/>
</dbReference>
<dbReference type="STRING" id="77020.A0A0N0RSD3"/>
<dbReference type="PANTHER" id="PTHR14195">
    <property type="entry name" value="G PATCH DOMAIN CONTAINING PROTEIN 2"/>
    <property type="match status" value="1"/>
</dbReference>
<comment type="subcellular location">
    <subcellularLocation>
        <location evidence="2">Cytoplasm</location>
    </subcellularLocation>
    <subcellularLocation>
        <location evidence="1">Nucleus</location>
    </subcellularLocation>
</comment>
<feature type="compositionally biased region" description="Basic residues" evidence="9">
    <location>
        <begin position="366"/>
        <end position="375"/>
    </location>
</feature>
<feature type="compositionally biased region" description="Basic residues" evidence="9">
    <location>
        <begin position="20"/>
        <end position="30"/>
    </location>
</feature>
<feature type="region of interest" description="Disordered" evidence="9">
    <location>
        <begin position="298"/>
        <end position="384"/>
    </location>
</feature>
<reference evidence="12 13" key="1">
    <citation type="submission" date="2015-07" db="EMBL/GenBank/DDBJ databases">
        <title>Draft Genome Sequence of Malassezia furfur CBS1878 and Malassezia pachydermatis CBS1879.</title>
        <authorList>
            <person name="Triana S."/>
            <person name="Ohm R."/>
            <person name="Gonzalez A."/>
            <person name="DeCock H."/>
            <person name="Restrepo S."/>
            <person name="Celis A."/>
        </authorList>
    </citation>
    <scope>NUCLEOTIDE SEQUENCE [LARGE SCALE GENOMIC DNA]</scope>
    <source>
        <strain evidence="12 13">CBS 1879</strain>
    </source>
</reference>
<keyword evidence="6" id="KW-0507">mRNA processing</keyword>
<dbReference type="AlphaFoldDB" id="A0A0N0RSD3"/>
<dbReference type="Pfam" id="PF01424">
    <property type="entry name" value="R3H"/>
    <property type="match status" value="1"/>
</dbReference>
<evidence type="ECO:0000256" key="7">
    <source>
        <dbReference type="ARBA" id="ARBA00023187"/>
    </source>
</evidence>
<feature type="compositionally biased region" description="Basic and acidic residues" evidence="9">
    <location>
        <begin position="166"/>
        <end position="175"/>
    </location>
</feature>
<evidence type="ECO:0000259" key="10">
    <source>
        <dbReference type="PROSITE" id="PS50174"/>
    </source>
</evidence>
<dbReference type="VEuPathDB" id="FungiDB:Malapachy_0941"/>
<name>A0A0N0RSD3_9BASI</name>
<dbReference type="RefSeq" id="XP_017992527.1">
    <property type="nucleotide sequence ID" value="XM_018135453.1"/>
</dbReference>
<dbReference type="InterPro" id="IPR001374">
    <property type="entry name" value="R3H_dom"/>
</dbReference>
<gene>
    <name evidence="12" type="ORF">Malapachy_0941</name>
</gene>
<dbReference type="OrthoDB" id="21470at2759"/>
<feature type="compositionally biased region" description="Acidic residues" evidence="9">
    <location>
        <begin position="66"/>
        <end position="77"/>
    </location>
</feature>
<feature type="region of interest" description="Disordered" evidence="9">
    <location>
        <begin position="1"/>
        <end position="40"/>
    </location>
</feature>
<dbReference type="Gene3D" id="3.30.1370.50">
    <property type="entry name" value="R3H-like domain"/>
    <property type="match status" value="1"/>
</dbReference>
<dbReference type="GO" id="GO:0005737">
    <property type="term" value="C:cytoplasm"/>
    <property type="evidence" value="ECO:0007669"/>
    <property type="project" value="UniProtKB-SubCell"/>
</dbReference>
<feature type="domain" description="G-patch" evidence="10">
    <location>
        <begin position="528"/>
        <end position="570"/>
    </location>
</feature>
<evidence type="ECO:0000313" key="13">
    <source>
        <dbReference type="Proteomes" id="UP000037751"/>
    </source>
</evidence>
<evidence type="ECO:0000256" key="4">
    <source>
        <dbReference type="ARBA" id="ARBA00018964"/>
    </source>
</evidence>
<dbReference type="CDD" id="cd02646">
    <property type="entry name" value="R3H_G-patch"/>
    <property type="match status" value="1"/>
</dbReference>
<dbReference type="InterPro" id="IPR000467">
    <property type="entry name" value="G_patch_dom"/>
</dbReference>
<comment type="caution">
    <text evidence="12">The sequence shown here is derived from an EMBL/GenBank/DDBJ whole genome shotgun (WGS) entry which is preliminary data.</text>
</comment>
<accession>A0A0N0RSD3</accession>
<evidence type="ECO:0000256" key="6">
    <source>
        <dbReference type="ARBA" id="ARBA00022664"/>
    </source>
</evidence>
<feature type="compositionally biased region" description="Basic residues" evidence="9">
    <location>
        <begin position="209"/>
        <end position="218"/>
    </location>
</feature>
<feature type="region of interest" description="Disordered" evidence="9">
    <location>
        <begin position="166"/>
        <end position="234"/>
    </location>
</feature>
<sequence>MEIPDLTSLSLTSAAEQRGSRGRGRGHAHRGLGFSRGRGGALAVTSQNRVPFDYNAKRPKVPIPEAIEEQDMEEDEGSGVYAHLDNALSPPESDESSSEDEEDVTIEPHKKDAKSIPHRRKLEGLVLNEYQYVVERKAYDFKAMLHHVNPLRRPILFVKSSGVYDKESIQPREPTETPPPSIAPTTMERKGKEPVKGVPAPAQDEARKTLTRNKKKKDKVPTQATVPMPDGTDDFLSFRMADQILTKGPRHKPLNEQEAILADWMENAMLEEEESMTPESEVDDALFEQILTGTFTRERNGGISDYGRVSKKKTRQPPAFQDSLWAEELQSQWEKDRASKAEKKKKRAEARMAAAYDPFPNTHGHVSSKKKSKSQKKQENRQRRAQLRMMANDEEGGMDAFSAPASFAHIREMIESFLQDEGRTTLTLPAMKKHDRAMVHNMADAYQIKSKSRGKGKERFPILYKTSRSGQNVDHARVTRLVRTPFGSVDDEAFEHRGLGRGGRVRVELAPRHREGSQVGGGAKHISEDNIGHQLLRSMGWSMGQGLGHSGGRAEPVLATVKMTRSGLGM</sequence>
<feature type="compositionally biased region" description="Acidic residues" evidence="9">
    <location>
        <begin position="92"/>
        <end position="105"/>
    </location>
</feature>
<evidence type="ECO:0000256" key="2">
    <source>
        <dbReference type="ARBA" id="ARBA00004496"/>
    </source>
</evidence>
<evidence type="ECO:0000256" key="5">
    <source>
        <dbReference type="ARBA" id="ARBA00022490"/>
    </source>
</evidence>
<dbReference type="Proteomes" id="UP000037751">
    <property type="component" value="Unassembled WGS sequence"/>
</dbReference>
<protein>
    <recommendedName>
        <fullName evidence="4">Protein SQS1</fullName>
    </recommendedName>
</protein>
<proteinExistence type="inferred from homology"/>
<feature type="domain" description="R3H" evidence="11">
    <location>
        <begin position="404"/>
        <end position="467"/>
    </location>
</feature>
<keyword evidence="7" id="KW-0508">mRNA splicing</keyword>
<evidence type="ECO:0000256" key="3">
    <source>
        <dbReference type="ARBA" id="ARBA00010306"/>
    </source>
</evidence>
<dbReference type="GeneID" id="28727328"/>
<dbReference type="GO" id="GO:0005634">
    <property type="term" value="C:nucleus"/>
    <property type="evidence" value="ECO:0007669"/>
    <property type="project" value="UniProtKB-SubCell"/>
</dbReference>
<dbReference type="GO" id="GO:0008380">
    <property type="term" value="P:RNA splicing"/>
    <property type="evidence" value="ECO:0007669"/>
    <property type="project" value="UniProtKB-KW"/>
</dbReference>
<dbReference type="PROSITE" id="PS51061">
    <property type="entry name" value="R3H"/>
    <property type="match status" value="1"/>
</dbReference>